<evidence type="ECO:0000256" key="1">
    <source>
        <dbReference type="ARBA" id="ARBA00005854"/>
    </source>
</evidence>
<evidence type="ECO:0000313" key="7">
    <source>
        <dbReference type="EMBL" id="RCK38832.1"/>
    </source>
</evidence>
<evidence type="ECO:0000256" key="4">
    <source>
        <dbReference type="RuleBase" id="RU003719"/>
    </source>
</evidence>
<evidence type="ECO:0000256" key="2">
    <source>
        <dbReference type="ARBA" id="ARBA00023002"/>
    </source>
</evidence>
<keyword evidence="2 4" id="KW-0560">Oxidoreductase</keyword>
<sequence>MSTNPKEVHMSRFRLLTPDAQYPDDAQIERRTSGDQVDWDIYRERSPENIPADVLGNCDAMVVWHEMPVTRAVIAKLDRCRIIVRAGVGFDHIDLDAAAEAGIPVCNTPDYGTSEVADHAIALMLTMRRGISSYHRNLMDSPRAGFDHARAPLLARLRGKTFGVVGLGRIGIAAALRAKAFGMRVLAYDPLVSRGTEIAVGVDRCDKLEDLLSQSDVVSLHCPLTTESHKMINAERLAMMQPHALLINTARGAIIDIDALLDALRNGTIAGAGIDVLPTEPPAPEDAIALAYANGKDPIVGERLFLTPHAAWSSPESVADARRLSVETAMQYLVDGSLRNLVNAPVQKRLSGAA</sequence>
<name>A0A367WE98_9PROT</name>
<evidence type="ECO:0000313" key="8">
    <source>
        <dbReference type="Proteomes" id="UP000253226"/>
    </source>
</evidence>
<dbReference type="Proteomes" id="UP000253226">
    <property type="component" value="Unassembled WGS sequence"/>
</dbReference>
<comment type="similarity">
    <text evidence="1 4">Belongs to the D-isomer specific 2-hydroxyacid dehydrogenase family.</text>
</comment>
<reference evidence="7 8" key="1">
    <citation type="submission" date="2014-07" db="EMBL/GenBank/DDBJ databases">
        <title>Draft genome sequence of Thalassospira profundimaris 35.</title>
        <authorList>
            <person name="Lai Q."/>
            <person name="Shao Z."/>
        </authorList>
    </citation>
    <scope>NUCLEOTIDE SEQUENCE [LARGE SCALE GENOMIC DNA]</scope>
    <source>
        <strain evidence="7 8">35</strain>
    </source>
</reference>
<evidence type="ECO:0000259" key="6">
    <source>
        <dbReference type="Pfam" id="PF02826"/>
    </source>
</evidence>
<dbReference type="Pfam" id="PF00389">
    <property type="entry name" value="2-Hacid_dh"/>
    <property type="match status" value="1"/>
</dbReference>
<accession>A0A367WE98</accession>
<evidence type="ECO:0000256" key="3">
    <source>
        <dbReference type="ARBA" id="ARBA00023027"/>
    </source>
</evidence>
<dbReference type="PANTHER" id="PTHR43761:SF1">
    <property type="entry name" value="D-ISOMER SPECIFIC 2-HYDROXYACID DEHYDROGENASE CATALYTIC DOMAIN-CONTAINING PROTEIN-RELATED"/>
    <property type="match status" value="1"/>
</dbReference>
<dbReference type="InterPro" id="IPR029753">
    <property type="entry name" value="D-isomer_DH_CS"/>
</dbReference>
<dbReference type="GO" id="GO:0003714">
    <property type="term" value="F:transcription corepressor activity"/>
    <property type="evidence" value="ECO:0007669"/>
    <property type="project" value="InterPro"/>
</dbReference>
<gene>
    <name evidence="7" type="ORF">TH19_03230</name>
</gene>
<evidence type="ECO:0000259" key="5">
    <source>
        <dbReference type="Pfam" id="PF00389"/>
    </source>
</evidence>
<dbReference type="EMBL" id="JPWF01000002">
    <property type="protein sequence ID" value="RCK38832.1"/>
    <property type="molecule type" value="Genomic_DNA"/>
</dbReference>
<dbReference type="SUPFAM" id="SSF51735">
    <property type="entry name" value="NAD(P)-binding Rossmann-fold domains"/>
    <property type="match status" value="1"/>
</dbReference>
<dbReference type="GO" id="GO:0051287">
    <property type="term" value="F:NAD binding"/>
    <property type="evidence" value="ECO:0007669"/>
    <property type="project" value="InterPro"/>
</dbReference>
<comment type="caution">
    <text evidence="7">The sequence shown here is derived from an EMBL/GenBank/DDBJ whole genome shotgun (WGS) entry which is preliminary data.</text>
</comment>
<dbReference type="Pfam" id="PF02826">
    <property type="entry name" value="2-Hacid_dh_C"/>
    <property type="match status" value="1"/>
</dbReference>
<dbReference type="GO" id="GO:0016616">
    <property type="term" value="F:oxidoreductase activity, acting on the CH-OH group of donors, NAD or NADP as acceptor"/>
    <property type="evidence" value="ECO:0007669"/>
    <property type="project" value="InterPro"/>
</dbReference>
<dbReference type="InterPro" id="IPR043322">
    <property type="entry name" value="CtBP"/>
</dbReference>
<dbReference type="PROSITE" id="PS00670">
    <property type="entry name" value="D_2_HYDROXYACID_DH_2"/>
    <property type="match status" value="1"/>
</dbReference>
<protein>
    <submittedName>
        <fullName evidence="7">Dehydrogenase</fullName>
    </submittedName>
</protein>
<feature type="domain" description="D-isomer specific 2-hydroxyacid dehydrogenase NAD-binding" evidence="6">
    <location>
        <begin position="121"/>
        <end position="311"/>
    </location>
</feature>
<dbReference type="InterPro" id="IPR006139">
    <property type="entry name" value="D-isomer_2_OHA_DH_cat_dom"/>
</dbReference>
<keyword evidence="3" id="KW-0520">NAD</keyword>
<dbReference type="AlphaFoldDB" id="A0A367WE98"/>
<dbReference type="CDD" id="cd05299">
    <property type="entry name" value="CtBP_dh"/>
    <property type="match status" value="1"/>
</dbReference>
<feature type="domain" description="D-isomer specific 2-hydroxyacid dehydrogenase catalytic" evidence="5">
    <location>
        <begin position="36"/>
        <end position="343"/>
    </location>
</feature>
<dbReference type="PANTHER" id="PTHR43761">
    <property type="entry name" value="D-ISOMER SPECIFIC 2-HYDROXYACID DEHYDROGENASE FAMILY PROTEIN (AFU_ORTHOLOGUE AFUA_1G13630)"/>
    <property type="match status" value="1"/>
</dbReference>
<dbReference type="InterPro" id="IPR050418">
    <property type="entry name" value="D-iso_2-hydroxyacid_DH_PdxB"/>
</dbReference>
<dbReference type="Gene3D" id="3.40.50.720">
    <property type="entry name" value="NAD(P)-binding Rossmann-like Domain"/>
    <property type="match status" value="2"/>
</dbReference>
<dbReference type="InterPro" id="IPR036291">
    <property type="entry name" value="NAD(P)-bd_dom_sf"/>
</dbReference>
<dbReference type="SUPFAM" id="SSF52283">
    <property type="entry name" value="Formate/glycerate dehydrogenase catalytic domain-like"/>
    <property type="match status" value="1"/>
</dbReference>
<organism evidence="7 8">
    <name type="scientific">Thalassospira profundimaris</name>
    <dbReference type="NCBI Taxonomy" id="502049"/>
    <lineage>
        <taxon>Bacteria</taxon>
        <taxon>Pseudomonadati</taxon>
        <taxon>Pseudomonadota</taxon>
        <taxon>Alphaproteobacteria</taxon>
        <taxon>Rhodospirillales</taxon>
        <taxon>Thalassospiraceae</taxon>
        <taxon>Thalassospira</taxon>
    </lineage>
</organism>
<dbReference type="OrthoDB" id="9793626at2"/>
<dbReference type="InterPro" id="IPR006140">
    <property type="entry name" value="D-isomer_DH_NAD-bd"/>
</dbReference>
<proteinExistence type="inferred from homology"/>